<dbReference type="SUPFAM" id="SSF54001">
    <property type="entry name" value="Cysteine proteinases"/>
    <property type="match status" value="1"/>
</dbReference>
<evidence type="ECO:0000313" key="2">
    <source>
        <dbReference type="EMBL" id="BCS95373.1"/>
    </source>
</evidence>
<dbReference type="Pfam" id="PF01841">
    <property type="entry name" value="Transglut_core"/>
    <property type="match status" value="1"/>
</dbReference>
<dbReference type="Proteomes" id="UP001320148">
    <property type="component" value="Chromosome"/>
</dbReference>
<dbReference type="PANTHER" id="PTHR33490:SF3">
    <property type="entry name" value="CONSERVED INTEGRAL MEMBRANE PROTEIN"/>
    <property type="match status" value="1"/>
</dbReference>
<dbReference type="RefSeq" id="WP_236891627.1">
    <property type="nucleotide sequence ID" value="NZ_AP024488.1"/>
</dbReference>
<sequence length="244" mass="27505">MTTAIENLELYLKPTFFLDSDSVEIVDYARNACRGAYTDREKAINLFYAVRDDIKYDLFGYEINPLYMKASNILKKASGYCVSKGLVLASAARVMGIPARMGFADVINHLNPGKIHELLQTNVFAFHGFAELYINGKWVKATPSFDRGLCEKSGYYIPEFDGIHDTTYPAFNKKGEKHMEYVHYYGSFPDLPAHALLDSVKKHYPHFFSGDSDVNVENLVRDAGLDLKEVVPEKNLLCVPPRAA</sequence>
<evidence type="ECO:0000259" key="1">
    <source>
        <dbReference type="Pfam" id="PF01841"/>
    </source>
</evidence>
<dbReference type="PANTHER" id="PTHR33490">
    <property type="entry name" value="BLR5614 PROTEIN-RELATED"/>
    <property type="match status" value="1"/>
</dbReference>
<gene>
    <name evidence="2" type="ORF">DSLASN_10050</name>
</gene>
<evidence type="ECO:0000313" key="3">
    <source>
        <dbReference type="Proteomes" id="UP001320148"/>
    </source>
</evidence>
<dbReference type="InterPro" id="IPR002931">
    <property type="entry name" value="Transglutaminase-like"/>
</dbReference>
<dbReference type="EMBL" id="AP024488">
    <property type="protein sequence ID" value="BCS95373.1"/>
    <property type="molecule type" value="Genomic_DNA"/>
</dbReference>
<dbReference type="Gene3D" id="3.10.620.30">
    <property type="match status" value="1"/>
</dbReference>
<organism evidence="2 3">
    <name type="scientific">Desulfoluna limicola</name>
    <dbReference type="NCBI Taxonomy" id="2810562"/>
    <lineage>
        <taxon>Bacteria</taxon>
        <taxon>Pseudomonadati</taxon>
        <taxon>Thermodesulfobacteriota</taxon>
        <taxon>Desulfobacteria</taxon>
        <taxon>Desulfobacterales</taxon>
        <taxon>Desulfolunaceae</taxon>
        <taxon>Desulfoluna</taxon>
    </lineage>
</organism>
<proteinExistence type="predicted"/>
<name>A0ABM7PE68_9BACT</name>
<keyword evidence="3" id="KW-1185">Reference proteome</keyword>
<reference evidence="2 3" key="1">
    <citation type="submission" date="2021-02" db="EMBL/GenBank/DDBJ databases">
        <title>Complete genome of Desulfoluna sp. strain ASN36.</title>
        <authorList>
            <person name="Takahashi A."/>
            <person name="Kojima H."/>
            <person name="Fukui M."/>
        </authorList>
    </citation>
    <scope>NUCLEOTIDE SEQUENCE [LARGE SCALE GENOMIC DNA]</scope>
    <source>
        <strain evidence="2 3">ASN36</strain>
    </source>
</reference>
<accession>A0ABM7PE68</accession>
<protein>
    <recommendedName>
        <fullName evidence="1">Transglutaminase-like domain-containing protein</fullName>
    </recommendedName>
</protein>
<dbReference type="InterPro" id="IPR038765">
    <property type="entry name" value="Papain-like_cys_pep_sf"/>
</dbReference>
<feature type="domain" description="Transglutaminase-like" evidence="1">
    <location>
        <begin position="28"/>
        <end position="143"/>
    </location>
</feature>